<dbReference type="EMBL" id="KV891474">
    <property type="protein sequence ID" value="OON23908.1"/>
    <property type="molecule type" value="Genomic_DNA"/>
</dbReference>
<reference evidence="2 3" key="1">
    <citation type="submission" date="2015-03" db="EMBL/GenBank/DDBJ databases">
        <title>Draft genome of the nematode, Opisthorchis viverrini.</title>
        <authorList>
            <person name="Mitreva M."/>
        </authorList>
    </citation>
    <scope>NUCLEOTIDE SEQUENCE [LARGE SCALE GENOMIC DNA]</scope>
    <source>
        <strain evidence="2">Khon Kaen</strain>
    </source>
</reference>
<keyword evidence="1" id="KW-0812">Transmembrane</keyword>
<keyword evidence="3" id="KW-1185">Reference proteome</keyword>
<dbReference type="Proteomes" id="UP000243686">
    <property type="component" value="Unassembled WGS sequence"/>
</dbReference>
<keyword evidence="1" id="KW-0472">Membrane</keyword>
<proteinExistence type="predicted"/>
<dbReference type="AlphaFoldDB" id="A0A1S8XB15"/>
<feature type="transmembrane region" description="Helical" evidence="1">
    <location>
        <begin position="12"/>
        <end position="34"/>
    </location>
</feature>
<evidence type="ECO:0000313" key="3">
    <source>
        <dbReference type="Proteomes" id="UP000243686"/>
    </source>
</evidence>
<gene>
    <name evidence="2" type="ORF">X801_00171</name>
</gene>
<accession>A0A1S8XB15</accession>
<keyword evidence="1" id="KW-1133">Transmembrane helix</keyword>
<name>A0A1S8XB15_OPIVI</name>
<evidence type="ECO:0000313" key="2">
    <source>
        <dbReference type="EMBL" id="OON23908.1"/>
    </source>
</evidence>
<sequence>MKNKAVKPNVFVMDLFLLTIIFPVVSGLMGWPFVSGATVRTMSNLVALVKLDHAPAPGMPHSVKQTS</sequence>
<evidence type="ECO:0000256" key="1">
    <source>
        <dbReference type="SAM" id="Phobius"/>
    </source>
</evidence>
<protein>
    <submittedName>
        <fullName evidence="2">Uncharacterized protein</fullName>
    </submittedName>
</protein>
<organism evidence="2 3">
    <name type="scientific">Opisthorchis viverrini</name>
    <name type="common">Southeast Asian liver fluke</name>
    <dbReference type="NCBI Taxonomy" id="6198"/>
    <lineage>
        <taxon>Eukaryota</taxon>
        <taxon>Metazoa</taxon>
        <taxon>Spiralia</taxon>
        <taxon>Lophotrochozoa</taxon>
        <taxon>Platyhelminthes</taxon>
        <taxon>Trematoda</taxon>
        <taxon>Digenea</taxon>
        <taxon>Opisthorchiida</taxon>
        <taxon>Opisthorchiata</taxon>
        <taxon>Opisthorchiidae</taxon>
        <taxon>Opisthorchis</taxon>
    </lineage>
</organism>